<gene>
    <name evidence="3" type="ORF">BCON_0003g00930</name>
</gene>
<dbReference type="SUPFAM" id="SSF52151">
    <property type="entry name" value="FabD/lysophospholipase-like"/>
    <property type="match status" value="1"/>
</dbReference>
<dbReference type="GO" id="GO:0016740">
    <property type="term" value="F:transferase activity"/>
    <property type="evidence" value="ECO:0007669"/>
    <property type="project" value="UniProtKB-KW"/>
</dbReference>
<feature type="domain" description="Malonyl-CoA:ACP transacylase (MAT)" evidence="2">
    <location>
        <begin position="1"/>
        <end position="306"/>
    </location>
</feature>
<dbReference type="InterPro" id="IPR013968">
    <property type="entry name" value="PKS_KR"/>
</dbReference>
<dbReference type="Pfam" id="PF00698">
    <property type="entry name" value="Acyl_transf_1"/>
    <property type="match status" value="1"/>
</dbReference>
<dbReference type="OrthoDB" id="329835at2759"/>
<accession>A0A4Z1IV05</accession>
<keyword evidence="1" id="KW-0808">Transferase</keyword>
<dbReference type="InterPro" id="IPR049551">
    <property type="entry name" value="PKS_DH_C"/>
</dbReference>
<proteinExistence type="predicted"/>
<dbReference type="Pfam" id="PF14765">
    <property type="entry name" value="PS-DH"/>
    <property type="match status" value="1"/>
</dbReference>
<dbReference type="InterPro" id="IPR029063">
    <property type="entry name" value="SAM-dependent_MTases_sf"/>
</dbReference>
<dbReference type="Gene3D" id="3.40.366.10">
    <property type="entry name" value="Malonyl-Coenzyme A Acyl Carrier Protein, domain 2"/>
    <property type="match status" value="1"/>
</dbReference>
<dbReference type="Pfam" id="PF08659">
    <property type="entry name" value="KR"/>
    <property type="match status" value="1"/>
</dbReference>
<evidence type="ECO:0000256" key="1">
    <source>
        <dbReference type="ARBA" id="ARBA00022679"/>
    </source>
</evidence>
<sequence>MGLELLRYSVFEESLRKSDSILASQGSGWSIFDELRNEQNINRPEFSQPLCTVLQIALVDFLSNFGVTSTAVVGHSSGEIAAAYTTGAISHKSACKVAYFRGKVTEKLRTMTEITGAMIAANIPEHEVLAFLAELDLGSWKDTVRVACVNSPTNVTLSGPSEAIDILKVDLDQRGIFAQKLNTGVAYHSPAMLAVADEYTSLMDSLELDAVRSQTSPIQMISSVTGHVVSSELLSTAQYWVDNMVSPVRFADAIKLLEKKTAESVTGGPEIITDIVEIGSHPALRRPIKDSLSSPVRYHSALERKKSSLHTILTVLGTLWCHKYPVSILAGNVQAEGKFPFLVDCPPYPFDHSRRYWAESRLSKDFRLRPSSPGYILGRRNHDWNTLRPQWRNWLSTEAMPWLGDHIHEEANKTQVDGGLENQTWQEQFQQRFQEAAEPCNETVDRSAFYRYCDEHGIYSGETFQLLRDIEWDGSQKPTERINLKAFNKQHEMIESPAHPIVLDAGIRLLLVQISKGLGEDGATVVLQRIANLWISAKTTRQPWQSQRLVWALADDYSPLCSVEDVILTEVSQPKQSEDSDDQVMIYNIAWKPQLSYLTGKESLKLCDDTTLVHDETFKNEWVLKVESIMILATRKALQDLKELDLDRAPSYMRRYLKSLEHLYATPSAGETKDISDSELDLLLKECELTNPDCEVFLNIGRMLPYILRGEKDPLELMFATKSAEKLYTYLANQQMRDGRFAKFLDIASHEKPTLKILEIGAGTGSMSRHILGSLNRFEQETGQYHFASYTYTDISPMFFEATQEEFGDFHGRLLYKTLDLERDPMKQGFELESYDLVIAGLVLHATSNLEATLGRVRQLLKPEAHIVIQEVVATNSVRANVTFGSLPGWWLSTEEWREYTPLLTTDRWGELLLETGFSGADIVLRNHKSDICHLCTAELHNQNPNTQILELEHLMKGLWWPSSKDTNVSLVEFDMARLSSLSEQEFRSLKELVQGVEAILWVCSLPLADGKMINPFPAVATGFLRSIQSEEPEKHIVTPTIPFMGVQYLQNPSSDFPNLSFQFLHLWIPGQSNYAAGCTFQDALARSRSAAGYRGSVAINLGWMRTIGIIAETKDYQRNRQNVGDMSQVEEADFFALLEHYCNPLLPCLSTQDSQVLIGVITQAHVHARGETLIDVLKRALFAGFSRSAAL</sequence>
<dbReference type="InterPro" id="IPR001227">
    <property type="entry name" value="Ac_transferase_dom_sf"/>
</dbReference>
<dbReference type="SUPFAM" id="SSF53335">
    <property type="entry name" value="S-adenosyl-L-methionine-dependent methyltransferases"/>
    <property type="match status" value="1"/>
</dbReference>
<dbReference type="SUPFAM" id="SSF55048">
    <property type="entry name" value="Probable ACP-binding domain of malonyl-CoA ACP transacylase"/>
    <property type="match status" value="1"/>
</dbReference>
<dbReference type="Gene3D" id="3.40.50.150">
    <property type="entry name" value="Vaccinia Virus protein VP39"/>
    <property type="match status" value="1"/>
</dbReference>
<dbReference type="InterPro" id="IPR042104">
    <property type="entry name" value="PKS_dehydratase_sf"/>
</dbReference>
<dbReference type="AlphaFoldDB" id="A0A4Z1IV05"/>
<dbReference type="InterPro" id="IPR016035">
    <property type="entry name" value="Acyl_Trfase/lysoPLipase"/>
</dbReference>
<evidence type="ECO:0000259" key="2">
    <source>
        <dbReference type="SMART" id="SM00827"/>
    </source>
</evidence>
<protein>
    <recommendedName>
        <fullName evidence="2">Malonyl-CoA:ACP transacylase (MAT) domain-containing protein</fullName>
    </recommendedName>
</protein>
<dbReference type="SMART" id="SM00827">
    <property type="entry name" value="PKS_AT"/>
    <property type="match status" value="1"/>
</dbReference>
<dbReference type="EMBL" id="PQXN01000003">
    <property type="protein sequence ID" value="TGO65298.1"/>
    <property type="molecule type" value="Genomic_DNA"/>
</dbReference>
<dbReference type="InterPro" id="IPR050444">
    <property type="entry name" value="Polyketide_Synthase"/>
</dbReference>
<dbReference type="Pfam" id="PF08242">
    <property type="entry name" value="Methyltransf_12"/>
    <property type="match status" value="1"/>
</dbReference>
<dbReference type="InterPro" id="IPR013217">
    <property type="entry name" value="Methyltransf_12"/>
</dbReference>
<dbReference type="CDD" id="cd02440">
    <property type="entry name" value="AdoMet_MTases"/>
    <property type="match status" value="1"/>
</dbReference>
<keyword evidence="4" id="KW-1185">Reference proteome</keyword>
<evidence type="ECO:0000313" key="4">
    <source>
        <dbReference type="Proteomes" id="UP000297527"/>
    </source>
</evidence>
<dbReference type="PANTHER" id="PTHR45681">
    <property type="entry name" value="POLYKETIDE SYNTHASE 44-RELATED"/>
    <property type="match status" value="1"/>
</dbReference>
<organism evidence="3 4">
    <name type="scientific">Botryotinia convoluta</name>
    <dbReference type="NCBI Taxonomy" id="54673"/>
    <lineage>
        <taxon>Eukaryota</taxon>
        <taxon>Fungi</taxon>
        <taxon>Dikarya</taxon>
        <taxon>Ascomycota</taxon>
        <taxon>Pezizomycotina</taxon>
        <taxon>Leotiomycetes</taxon>
        <taxon>Helotiales</taxon>
        <taxon>Sclerotiniaceae</taxon>
        <taxon>Botryotinia</taxon>
    </lineage>
</organism>
<dbReference type="Gene3D" id="3.10.129.110">
    <property type="entry name" value="Polyketide synthase dehydratase"/>
    <property type="match status" value="1"/>
</dbReference>
<name>A0A4Z1IV05_9HELO</name>
<dbReference type="PANTHER" id="PTHR45681:SF6">
    <property type="entry name" value="POLYKETIDE SYNTHASE 37"/>
    <property type="match status" value="1"/>
</dbReference>
<dbReference type="InterPro" id="IPR016036">
    <property type="entry name" value="Malonyl_transacylase_ACP-bd"/>
</dbReference>
<reference evidence="3 4" key="1">
    <citation type="submission" date="2017-12" db="EMBL/GenBank/DDBJ databases">
        <title>Comparative genomics of Botrytis spp.</title>
        <authorList>
            <person name="Valero-Jimenez C.A."/>
            <person name="Tapia P."/>
            <person name="Veloso J."/>
            <person name="Silva-Moreno E."/>
            <person name="Staats M."/>
            <person name="Valdes J.H."/>
            <person name="Van Kan J.A.L."/>
        </authorList>
    </citation>
    <scope>NUCLEOTIDE SEQUENCE [LARGE SCALE GENOMIC DNA]</scope>
    <source>
        <strain evidence="3 4">MUCL11595</strain>
    </source>
</reference>
<comment type="caution">
    <text evidence="3">The sequence shown here is derived from an EMBL/GenBank/DDBJ whole genome shotgun (WGS) entry which is preliminary data.</text>
</comment>
<dbReference type="Gene3D" id="3.40.50.720">
    <property type="entry name" value="NAD(P)-binding Rossmann-like Domain"/>
    <property type="match status" value="1"/>
</dbReference>
<dbReference type="InterPro" id="IPR014043">
    <property type="entry name" value="Acyl_transferase_dom"/>
</dbReference>
<dbReference type="Proteomes" id="UP000297527">
    <property type="component" value="Unassembled WGS sequence"/>
</dbReference>
<evidence type="ECO:0000313" key="3">
    <source>
        <dbReference type="EMBL" id="TGO65298.1"/>
    </source>
</evidence>